<accession>A0A917X282</accession>
<dbReference type="SUPFAM" id="SSF53448">
    <property type="entry name" value="Nucleotide-diphospho-sugar transferases"/>
    <property type="match status" value="1"/>
</dbReference>
<keyword evidence="1" id="KW-0808">Transferase</keyword>
<dbReference type="Gene3D" id="3.90.550.20">
    <property type="match status" value="1"/>
</dbReference>
<proteinExistence type="predicted"/>
<gene>
    <name evidence="2" type="ORF">GCM10007977_073110</name>
</gene>
<dbReference type="GO" id="GO:0016020">
    <property type="term" value="C:membrane"/>
    <property type="evidence" value="ECO:0007669"/>
    <property type="project" value="GOC"/>
</dbReference>
<reference evidence="2" key="2">
    <citation type="submission" date="2020-09" db="EMBL/GenBank/DDBJ databases">
        <authorList>
            <person name="Sun Q."/>
            <person name="Ohkuma M."/>
        </authorList>
    </citation>
    <scope>NUCLEOTIDE SEQUENCE</scope>
    <source>
        <strain evidence="2">JCM 19831</strain>
    </source>
</reference>
<dbReference type="GO" id="GO:0051999">
    <property type="term" value="P:mannosyl-inositol phosphorylceramide biosynthetic process"/>
    <property type="evidence" value="ECO:0007669"/>
    <property type="project" value="TreeGrafter"/>
</dbReference>
<evidence type="ECO:0000313" key="3">
    <source>
        <dbReference type="Proteomes" id="UP000642070"/>
    </source>
</evidence>
<protein>
    <submittedName>
        <fullName evidence="2">Uncharacterized protein</fullName>
    </submittedName>
</protein>
<dbReference type="GO" id="GO:0000030">
    <property type="term" value="F:mannosyltransferase activity"/>
    <property type="evidence" value="ECO:0007669"/>
    <property type="project" value="TreeGrafter"/>
</dbReference>
<dbReference type="Pfam" id="PF04488">
    <property type="entry name" value="Gly_transf_sug"/>
    <property type="match status" value="1"/>
</dbReference>
<dbReference type="PANTHER" id="PTHR32385">
    <property type="entry name" value="MANNOSYL PHOSPHORYLINOSITOL CERAMIDE SYNTHASE"/>
    <property type="match status" value="1"/>
</dbReference>
<evidence type="ECO:0000313" key="2">
    <source>
        <dbReference type="EMBL" id="GGM60920.1"/>
    </source>
</evidence>
<dbReference type="Proteomes" id="UP000642070">
    <property type="component" value="Unassembled WGS sequence"/>
</dbReference>
<dbReference type="AlphaFoldDB" id="A0A917X282"/>
<name>A0A917X282_9ACTN</name>
<keyword evidence="3" id="KW-1185">Reference proteome</keyword>
<comment type="caution">
    <text evidence="2">The sequence shown here is derived from an EMBL/GenBank/DDBJ whole genome shotgun (WGS) entry which is preliminary data.</text>
</comment>
<sequence length="341" mass="36758">MTIATDRLLMPRVFHRVWFGGPMPEREQAFGATWQRHHPGWEMRLWREDDLPPLVNQAAFDAAGSWAQKADIFRYELLLAHGGIYVDTDFECFRSIEPLLAGVDACTAREDGFRASIGLLGCVPGHPFFAAVVAALADSIAWRPDRPPNEQTGPELLTRTLVEQDALGHPVPAVFGPELFYPYHWTEPHRAGQTFPDAYAAHHWAKSWQLPATPASPAEVVPVRRTAARLVVTVDPDLVESAAVVLSGALEVAATVPQAELAIVVKGAPEATPAVGNAIAGVLQQLAGGRDLPDVVVYGEPEGAALPALARVELSDSPAENARALLALAAAGWPRAGRPRQ</sequence>
<dbReference type="EMBL" id="BMPI01000044">
    <property type="protein sequence ID" value="GGM60920.1"/>
    <property type="molecule type" value="Genomic_DNA"/>
</dbReference>
<dbReference type="InterPro" id="IPR029044">
    <property type="entry name" value="Nucleotide-diphossugar_trans"/>
</dbReference>
<dbReference type="PANTHER" id="PTHR32385:SF15">
    <property type="entry name" value="INOSITOL PHOSPHOCERAMIDE MANNOSYLTRANSFERASE 1"/>
    <property type="match status" value="1"/>
</dbReference>
<dbReference type="RefSeq" id="WP_190254592.1">
    <property type="nucleotide sequence ID" value="NZ_BMPI01000044.1"/>
</dbReference>
<reference evidence="2" key="1">
    <citation type="journal article" date="2014" name="Int. J. Syst. Evol. Microbiol.">
        <title>Complete genome sequence of Corynebacterium casei LMG S-19264T (=DSM 44701T), isolated from a smear-ripened cheese.</title>
        <authorList>
            <consortium name="US DOE Joint Genome Institute (JGI-PGF)"/>
            <person name="Walter F."/>
            <person name="Albersmeier A."/>
            <person name="Kalinowski J."/>
            <person name="Ruckert C."/>
        </authorList>
    </citation>
    <scope>NUCLEOTIDE SEQUENCE</scope>
    <source>
        <strain evidence="2">JCM 19831</strain>
    </source>
</reference>
<organism evidence="2 3">
    <name type="scientific">Dactylosporangium sucinum</name>
    <dbReference type="NCBI Taxonomy" id="1424081"/>
    <lineage>
        <taxon>Bacteria</taxon>
        <taxon>Bacillati</taxon>
        <taxon>Actinomycetota</taxon>
        <taxon>Actinomycetes</taxon>
        <taxon>Micromonosporales</taxon>
        <taxon>Micromonosporaceae</taxon>
        <taxon>Dactylosporangium</taxon>
    </lineage>
</organism>
<evidence type="ECO:0000256" key="1">
    <source>
        <dbReference type="ARBA" id="ARBA00022679"/>
    </source>
</evidence>
<dbReference type="InterPro" id="IPR051706">
    <property type="entry name" value="Glycosyltransferase_domain"/>
</dbReference>
<dbReference type="InterPro" id="IPR007577">
    <property type="entry name" value="GlycoTrfase_DXD_sugar-bd_CS"/>
</dbReference>